<accession>F1TB17</accession>
<evidence type="ECO:0000256" key="6">
    <source>
        <dbReference type="ARBA" id="ARBA00023136"/>
    </source>
</evidence>
<evidence type="ECO:0000256" key="8">
    <source>
        <dbReference type="ARBA" id="ARBA00029447"/>
    </source>
</evidence>
<dbReference type="Proteomes" id="UP000003860">
    <property type="component" value="Unassembled WGS sequence"/>
</dbReference>
<dbReference type="Pfam" id="PF02743">
    <property type="entry name" value="dCache_1"/>
    <property type="match status" value="1"/>
</dbReference>
<dbReference type="CDD" id="cd12913">
    <property type="entry name" value="PDC1_MCP_like"/>
    <property type="match status" value="1"/>
</dbReference>
<keyword evidence="4 10" id="KW-0812">Transmembrane</keyword>
<dbReference type="GO" id="GO:0005886">
    <property type="term" value="C:plasma membrane"/>
    <property type="evidence" value="ECO:0007669"/>
    <property type="project" value="UniProtKB-SubCell"/>
</dbReference>
<dbReference type="CDD" id="cd12912">
    <property type="entry name" value="PDC2_MCP_like"/>
    <property type="match status" value="1"/>
</dbReference>
<evidence type="ECO:0000256" key="5">
    <source>
        <dbReference type="ARBA" id="ARBA00022989"/>
    </source>
</evidence>
<keyword evidence="5 10" id="KW-1133">Transmembrane helix</keyword>
<dbReference type="eggNOG" id="COG0840">
    <property type="taxonomic scope" value="Bacteria"/>
</dbReference>
<keyword evidence="3" id="KW-0145">Chemotaxis</keyword>
<feature type="transmembrane region" description="Helical" evidence="10">
    <location>
        <begin position="284"/>
        <end position="307"/>
    </location>
</feature>
<evidence type="ECO:0000256" key="9">
    <source>
        <dbReference type="PROSITE-ProRule" id="PRU00284"/>
    </source>
</evidence>
<evidence type="ECO:0000256" key="4">
    <source>
        <dbReference type="ARBA" id="ARBA00022692"/>
    </source>
</evidence>
<evidence type="ECO:0000313" key="13">
    <source>
        <dbReference type="EMBL" id="EGD48221.1"/>
    </source>
</evidence>
<dbReference type="PANTHER" id="PTHR32089:SF114">
    <property type="entry name" value="METHYL-ACCEPTING CHEMOTAXIS PROTEIN MCPB"/>
    <property type="match status" value="1"/>
</dbReference>
<comment type="similarity">
    <text evidence="8">Belongs to the methyl-accepting chemotaxis (MCP) protein family.</text>
</comment>
<dbReference type="SMART" id="SM00283">
    <property type="entry name" value="MA"/>
    <property type="match status" value="1"/>
</dbReference>
<keyword evidence="6 10" id="KW-0472">Membrane</keyword>
<dbReference type="InterPro" id="IPR033479">
    <property type="entry name" value="dCache_1"/>
</dbReference>
<dbReference type="CDD" id="cd11386">
    <property type="entry name" value="MCP_signal"/>
    <property type="match status" value="1"/>
</dbReference>
<dbReference type="Gene3D" id="3.30.450.20">
    <property type="entry name" value="PAS domain"/>
    <property type="match status" value="2"/>
</dbReference>
<dbReference type="AlphaFoldDB" id="F1TB17"/>
<reference evidence="13" key="2">
    <citation type="submission" date="2011-01" db="EMBL/GenBank/DDBJ databases">
        <title>The Non-contiguous Finished genome of Clostridium papyrosolvens.</title>
        <authorList>
            <person name="Lucas S."/>
            <person name="Copeland A."/>
            <person name="Lapidus A."/>
            <person name="Cheng J.-F."/>
            <person name="Goodwin L."/>
            <person name="Pitluck S."/>
            <person name="Misra M."/>
            <person name="Chertkov O."/>
            <person name="Detter J.C."/>
            <person name="Han C."/>
            <person name="Tapia R."/>
            <person name="Land M."/>
            <person name="Hauser L."/>
            <person name="Kyrpides N."/>
            <person name="Ivanova N."/>
            <person name="Pagani I."/>
            <person name="Mouttaki H."/>
            <person name="He Z."/>
            <person name="Zhou J."/>
            <person name="Hemme C.L."/>
            <person name="Woyke T."/>
        </authorList>
    </citation>
    <scope>NUCLEOTIDE SEQUENCE [LARGE SCALE GENOMIC DNA]</scope>
    <source>
        <strain evidence="13">DSM 2782</strain>
    </source>
</reference>
<dbReference type="GO" id="GO:0007165">
    <property type="term" value="P:signal transduction"/>
    <property type="evidence" value="ECO:0007669"/>
    <property type="project" value="UniProtKB-KW"/>
</dbReference>
<sequence length="667" mass="73291">MKETKFKLKSIRSKLLISLISICLVPLVALGLTSYYQSKSILVDKLENTSSQILREVNRGIDKELTAKGNNVLMLSNNLNFINIKSNPELLPHVMDSIKGVMESNQNVQNVYMGTANKDFYCYPKLEVPAGFDPTSRPWYKEALNNKGKVVYGEPYVSISGGTVVVSISKTVEKDGQIVGVVSMDIDLSSLSKDLDQIKIGNKGYASLLDKKGIILANPDTKIIGTDTFTKLPVWNEVKSKGTGFTSYEYEGKVKYAVYSKSPLTGWIMLGSMEVDELAKDTRVMLNMLLIFLVLAVLAASVLSVLISNSVSSNVKKIKNVMEKASKGDFTETVQVNTHDEIGYLAKDFNTMILNMANMIKNVEMSSQTVLDTSGNLSSMTEQTTASVGQVSKAIDEISQGAAVQASSTQEAASEMEELSVGLEQISNSTAEMNNISENTRVLSNKGLEIVKFLMNKSEETKRTTQTVSEIVDDMSKSTEEINKISDTINQITEQTNLLSLNASIEAARAGESGRGFAVVADEIRKLAERSKSSTGEIKRIVEVIKGKSSTAVNAMEQAKSIVNDQDQTVEETIEIFNKIYSSINDLMNMVYSVKEQVLNINHQKTEVTRQIENISSTSQETAAASQEVSASAEEINATMDEFNNYVMGLQNLAERLNGELRKFKLN</sequence>
<keyword evidence="7 9" id="KW-0807">Transducer</keyword>
<dbReference type="Pfam" id="PF00672">
    <property type="entry name" value="HAMP"/>
    <property type="match status" value="1"/>
</dbReference>
<dbReference type="PANTHER" id="PTHR32089">
    <property type="entry name" value="METHYL-ACCEPTING CHEMOTAXIS PROTEIN MCPB"/>
    <property type="match status" value="1"/>
</dbReference>
<evidence type="ECO:0000256" key="2">
    <source>
        <dbReference type="ARBA" id="ARBA00022475"/>
    </source>
</evidence>
<dbReference type="CDD" id="cd06225">
    <property type="entry name" value="HAMP"/>
    <property type="match status" value="1"/>
</dbReference>
<organism evidence="13 14">
    <name type="scientific">Ruminiclostridium papyrosolvens DSM 2782</name>
    <dbReference type="NCBI Taxonomy" id="588581"/>
    <lineage>
        <taxon>Bacteria</taxon>
        <taxon>Bacillati</taxon>
        <taxon>Bacillota</taxon>
        <taxon>Clostridia</taxon>
        <taxon>Eubacteriales</taxon>
        <taxon>Oscillospiraceae</taxon>
        <taxon>Ruminiclostridium</taxon>
    </lineage>
</organism>
<dbReference type="EMBL" id="ACXX02000004">
    <property type="protein sequence ID" value="EGD48221.1"/>
    <property type="molecule type" value="Genomic_DNA"/>
</dbReference>
<name>F1TB17_9FIRM</name>
<evidence type="ECO:0000256" key="7">
    <source>
        <dbReference type="ARBA" id="ARBA00023224"/>
    </source>
</evidence>
<dbReference type="RefSeq" id="WP_004618264.1">
    <property type="nucleotide sequence ID" value="NZ_ACXX02000004.1"/>
</dbReference>
<dbReference type="Gene3D" id="1.10.8.500">
    <property type="entry name" value="HAMP domain in histidine kinase"/>
    <property type="match status" value="1"/>
</dbReference>
<comment type="subcellular location">
    <subcellularLocation>
        <location evidence="1">Cell membrane</location>
        <topology evidence="1">Multi-pass membrane protein</topology>
    </subcellularLocation>
</comment>
<feature type="domain" description="Methyl-accepting transducer" evidence="11">
    <location>
        <begin position="380"/>
        <end position="637"/>
    </location>
</feature>
<proteinExistence type="inferred from homology"/>
<evidence type="ECO:0000256" key="3">
    <source>
        <dbReference type="ARBA" id="ARBA00022500"/>
    </source>
</evidence>
<dbReference type="SUPFAM" id="SSF58104">
    <property type="entry name" value="Methyl-accepting chemotaxis protein (MCP) signaling domain"/>
    <property type="match status" value="1"/>
</dbReference>
<dbReference type="Gene3D" id="1.10.287.950">
    <property type="entry name" value="Methyl-accepting chemotaxis protein"/>
    <property type="match status" value="1"/>
</dbReference>
<dbReference type="SUPFAM" id="SSF103190">
    <property type="entry name" value="Sensory domain-like"/>
    <property type="match status" value="1"/>
</dbReference>
<comment type="caution">
    <text evidence="13">The sequence shown here is derived from an EMBL/GenBank/DDBJ whole genome shotgun (WGS) entry which is preliminary data.</text>
</comment>
<evidence type="ECO:0000259" key="12">
    <source>
        <dbReference type="PROSITE" id="PS50885"/>
    </source>
</evidence>
<dbReference type="STRING" id="588581.Cpap_2371"/>
<dbReference type="InterPro" id="IPR004089">
    <property type="entry name" value="MCPsignal_dom"/>
</dbReference>
<keyword evidence="2" id="KW-1003">Cell membrane</keyword>
<dbReference type="InterPro" id="IPR003660">
    <property type="entry name" value="HAMP_dom"/>
</dbReference>
<dbReference type="GO" id="GO:0006935">
    <property type="term" value="P:chemotaxis"/>
    <property type="evidence" value="ECO:0007669"/>
    <property type="project" value="UniProtKB-KW"/>
</dbReference>
<dbReference type="PROSITE" id="PS50885">
    <property type="entry name" value="HAMP"/>
    <property type="match status" value="1"/>
</dbReference>
<keyword evidence="14" id="KW-1185">Reference proteome</keyword>
<protein>
    <submittedName>
        <fullName evidence="13">Methyl-accepting chemotaxis sensory transducer with Cache sensor</fullName>
    </submittedName>
</protein>
<dbReference type="PROSITE" id="PS50111">
    <property type="entry name" value="CHEMOTAXIS_TRANSDUC_2"/>
    <property type="match status" value="1"/>
</dbReference>
<gene>
    <name evidence="13" type="ORF">Cpap_2371</name>
</gene>
<evidence type="ECO:0000256" key="1">
    <source>
        <dbReference type="ARBA" id="ARBA00004651"/>
    </source>
</evidence>
<dbReference type="OrthoDB" id="13222at2"/>
<dbReference type="SMART" id="SM00304">
    <property type="entry name" value="HAMP"/>
    <property type="match status" value="2"/>
</dbReference>
<evidence type="ECO:0000259" key="11">
    <source>
        <dbReference type="PROSITE" id="PS50111"/>
    </source>
</evidence>
<evidence type="ECO:0000256" key="10">
    <source>
        <dbReference type="SAM" id="Phobius"/>
    </source>
</evidence>
<evidence type="ECO:0000313" key="14">
    <source>
        <dbReference type="Proteomes" id="UP000003860"/>
    </source>
</evidence>
<dbReference type="Pfam" id="PF00015">
    <property type="entry name" value="MCPsignal"/>
    <property type="match status" value="1"/>
</dbReference>
<dbReference type="InterPro" id="IPR029151">
    <property type="entry name" value="Sensor-like_sf"/>
</dbReference>
<feature type="domain" description="HAMP" evidence="12">
    <location>
        <begin position="309"/>
        <end position="361"/>
    </location>
</feature>
<reference evidence="13" key="1">
    <citation type="submission" date="2009-07" db="EMBL/GenBank/DDBJ databases">
        <authorList>
            <consortium name="US DOE Joint Genome Institute (JGI-PGF)"/>
            <person name="Lucas S."/>
            <person name="Copeland A."/>
            <person name="Lapidus A."/>
            <person name="Glavina del Rio T."/>
            <person name="Tice H."/>
            <person name="Bruce D."/>
            <person name="Goodwin L."/>
            <person name="Pitluck S."/>
            <person name="Larimer F."/>
            <person name="Land M.L."/>
            <person name="Mouttaki H."/>
            <person name="He Z."/>
            <person name="Zhou J."/>
            <person name="Hemme C.L."/>
        </authorList>
    </citation>
    <scope>NUCLEOTIDE SEQUENCE [LARGE SCALE GENOMIC DNA]</scope>
    <source>
        <strain evidence="13">DSM 2782</strain>
    </source>
</reference>